<organism evidence="2 3">
    <name type="scientific">Streptodolium elevatio</name>
    <dbReference type="NCBI Taxonomy" id="3157996"/>
    <lineage>
        <taxon>Bacteria</taxon>
        <taxon>Bacillati</taxon>
        <taxon>Actinomycetota</taxon>
        <taxon>Actinomycetes</taxon>
        <taxon>Kitasatosporales</taxon>
        <taxon>Streptomycetaceae</taxon>
        <taxon>Streptodolium</taxon>
    </lineage>
</organism>
<gene>
    <name evidence="2" type="ORF">AB0C36_37735</name>
</gene>
<dbReference type="EMBL" id="JBEZFP010000161">
    <property type="protein sequence ID" value="MEU8139227.1"/>
    <property type="molecule type" value="Genomic_DNA"/>
</dbReference>
<name>A0ABV3DUR2_9ACTN</name>
<feature type="domain" description="Transcription regulator MerR DNA binding" evidence="1">
    <location>
        <begin position="2"/>
        <end position="51"/>
    </location>
</feature>
<evidence type="ECO:0000259" key="1">
    <source>
        <dbReference type="Pfam" id="PF09278"/>
    </source>
</evidence>
<evidence type="ECO:0000313" key="2">
    <source>
        <dbReference type="EMBL" id="MEU8139227.1"/>
    </source>
</evidence>
<evidence type="ECO:0000313" key="3">
    <source>
        <dbReference type="Proteomes" id="UP001551482"/>
    </source>
</evidence>
<comment type="caution">
    <text evidence="2">The sequence shown here is derived from an EMBL/GenBank/DDBJ whole genome shotgun (WGS) entry which is preliminary data.</text>
</comment>
<dbReference type="RefSeq" id="WP_358363175.1">
    <property type="nucleotide sequence ID" value="NZ_JBEZFP010000161.1"/>
</dbReference>
<keyword evidence="3" id="KW-1185">Reference proteome</keyword>
<proteinExistence type="predicted"/>
<sequence>AKCQKAGMPLSVIAQLLNGGRGQRRRLVTEQRDAINSQRARLERTINFLNHVLECSHPVIQECTACQDFASTPP</sequence>
<feature type="non-terminal residue" evidence="2">
    <location>
        <position position="1"/>
    </location>
</feature>
<dbReference type="InterPro" id="IPR009061">
    <property type="entry name" value="DNA-bd_dom_put_sf"/>
</dbReference>
<dbReference type="Gene3D" id="1.10.1660.10">
    <property type="match status" value="1"/>
</dbReference>
<accession>A0ABV3DUR2</accession>
<protein>
    <submittedName>
        <fullName evidence="2">MerR family DNA-binding protein</fullName>
    </submittedName>
</protein>
<keyword evidence="2" id="KW-0238">DNA-binding</keyword>
<dbReference type="InterPro" id="IPR015358">
    <property type="entry name" value="Tscrpt_reg_MerR_DNA-bd"/>
</dbReference>
<reference evidence="2 3" key="1">
    <citation type="submission" date="2024-06" db="EMBL/GenBank/DDBJ databases">
        <title>The Natural Products Discovery Center: Release of the First 8490 Sequenced Strains for Exploring Actinobacteria Biosynthetic Diversity.</title>
        <authorList>
            <person name="Kalkreuter E."/>
            <person name="Kautsar S.A."/>
            <person name="Yang D."/>
            <person name="Bader C.D."/>
            <person name="Teijaro C.N."/>
            <person name="Fluegel L."/>
            <person name="Davis C.M."/>
            <person name="Simpson J.R."/>
            <person name="Lauterbach L."/>
            <person name="Steele A.D."/>
            <person name="Gui C."/>
            <person name="Meng S."/>
            <person name="Li G."/>
            <person name="Viehrig K."/>
            <person name="Ye F."/>
            <person name="Su P."/>
            <person name="Kiefer A.F."/>
            <person name="Nichols A."/>
            <person name="Cepeda A.J."/>
            <person name="Yan W."/>
            <person name="Fan B."/>
            <person name="Jiang Y."/>
            <person name="Adhikari A."/>
            <person name="Zheng C.-J."/>
            <person name="Schuster L."/>
            <person name="Cowan T.M."/>
            <person name="Smanski M.J."/>
            <person name="Chevrette M.G."/>
            <person name="De Carvalho L.P.S."/>
            <person name="Shen B."/>
        </authorList>
    </citation>
    <scope>NUCLEOTIDE SEQUENCE [LARGE SCALE GENOMIC DNA]</scope>
    <source>
        <strain evidence="2 3">NPDC048946</strain>
    </source>
</reference>
<dbReference type="Proteomes" id="UP001551482">
    <property type="component" value="Unassembled WGS sequence"/>
</dbReference>
<dbReference type="Pfam" id="PF09278">
    <property type="entry name" value="MerR-DNA-bind"/>
    <property type="match status" value="1"/>
</dbReference>
<dbReference type="GO" id="GO:0003677">
    <property type="term" value="F:DNA binding"/>
    <property type="evidence" value="ECO:0007669"/>
    <property type="project" value="UniProtKB-KW"/>
</dbReference>
<dbReference type="SUPFAM" id="SSF46955">
    <property type="entry name" value="Putative DNA-binding domain"/>
    <property type="match status" value="1"/>
</dbReference>